<dbReference type="GO" id="GO:0016799">
    <property type="term" value="F:hydrolase activity, hydrolyzing N-glycosyl compounds"/>
    <property type="evidence" value="ECO:0007669"/>
    <property type="project" value="InterPro"/>
</dbReference>
<feature type="compositionally biased region" description="Low complexity" evidence="1">
    <location>
        <begin position="213"/>
        <end position="232"/>
    </location>
</feature>
<feature type="transmembrane region" description="Helical" evidence="2">
    <location>
        <begin position="437"/>
        <end position="454"/>
    </location>
</feature>
<evidence type="ECO:0000256" key="1">
    <source>
        <dbReference type="SAM" id="MobiDB-lite"/>
    </source>
</evidence>
<keyword evidence="4" id="KW-1185">Reference proteome</keyword>
<accession>A0A8J5X990</accession>
<feature type="region of interest" description="Disordered" evidence="1">
    <location>
        <begin position="213"/>
        <end position="243"/>
    </location>
</feature>
<evidence type="ECO:0000313" key="3">
    <source>
        <dbReference type="EMBL" id="KAG8461176.1"/>
    </source>
</evidence>
<comment type="caution">
    <text evidence="3">The sequence shown here is derived from an EMBL/GenBank/DDBJ whole genome shotgun (WGS) entry which is preliminary data.</text>
</comment>
<feature type="transmembrane region" description="Helical" evidence="2">
    <location>
        <begin position="466"/>
        <end position="489"/>
    </location>
</feature>
<dbReference type="InterPro" id="IPR036452">
    <property type="entry name" value="Ribo_hydro-like"/>
</dbReference>
<proteinExistence type="predicted"/>
<organism evidence="3 4">
    <name type="scientific">Diacronema lutheri</name>
    <name type="common">Unicellular marine alga</name>
    <name type="synonym">Monochrysis lutheri</name>
    <dbReference type="NCBI Taxonomy" id="2081491"/>
    <lineage>
        <taxon>Eukaryota</taxon>
        <taxon>Haptista</taxon>
        <taxon>Haptophyta</taxon>
        <taxon>Pavlovophyceae</taxon>
        <taxon>Pavlovales</taxon>
        <taxon>Pavlovaceae</taxon>
        <taxon>Diacronema</taxon>
    </lineage>
</organism>
<evidence type="ECO:0000313" key="4">
    <source>
        <dbReference type="Proteomes" id="UP000751190"/>
    </source>
</evidence>
<dbReference type="AlphaFoldDB" id="A0A8J5X990"/>
<protein>
    <submittedName>
        <fullName evidence="3">Uncharacterized protein</fullName>
    </submittedName>
</protein>
<feature type="transmembrane region" description="Helical" evidence="2">
    <location>
        <begin position="397"/>
        <end position="417"/>
    </location>
</feature>
<sequence>MSVVSRDAVPLLPMQLARSFAVRTKSEVLRYLANAQFLGLAGLWQKLCAGQLPARCDKAWYFATFCGVDAAEFERKALCELDESADVLSCLNGFVKPYDVVAAMTVLPTTSGWFSADAEVVVNGTAHRLLLRAEHTINVRSVHNLLRETYHSVALLDADTGGSSGSSLVARLLGTRRRASNAAAIHPTGEGRWPSAPLVDAAPFLARAAGRPPPQLRAAAAPALKPSTSPSLGGPPGGPALRSSAAWDRLERVEPPSLGDASARPLRSAAAAVGAKSPAAAMLILVPPPHAPDPTGARAWPAGPSERAPNGGGASGMPRARLNALLRGGSRARALSAHARARALSVALPHGAAIVDRLHAERLRSADGAASHELTAELLSRCVEEAHVRQTVATLRIIALATPVCAGTLVLLLSVLFKSGGGGGSFARDDFLLAREFLVPFGFGVTGNAFLLCLHPSEDQRRRILAVGVLGLGNAAATTIPFALTLGALQPALAADWAPGGARDRARLITAVHAAVHVCTTSLSYSRGMALLWVRRASPQGMIHALWASLIIQYVGSALVVIVALVGRALAGEFSPASRADVGPAAARACLWAAPTAMYALFALFAASPRLQRRVRSLVARPGSGAASAVASLAPLLGYGSADGERDAAKLHAEARRALRGVVLDEFGLDAVGTAWAAEAAARRVAVPPAAPSPLGRLFPLSRYCPRSLAPRHSRHAGASVTDDGTVDGSCADDGRSSLRSSYVSVITAVDDAPVSALPPPAHARRPPPPASLASRQHTKLIASLARANTVEVDAYDCYVVHEANGDARARLAALARYCRQFERSRHRPPVAFVGTLCDLQAADRPSRLPAADQRPAGAHVPTAHARHALGTASDAPRAIVRRVDKDGTTDGTTDGTADGTAAAIAADAIAGAKGGVAALAPSEQAAPPAARRAALSAMRARLPCWTATGGAARGSGVASRAAALRSLEHLPVRMARSSQLLVLASAPLFERLWPTMEIFVWWLTGGGQDMIRVLPVDTDEHESSALLAAVDAFHVMYCGEPRPAERRRIAHLVDIASVPAFNEVVRALYPAVREALARTAPAAEVGDDGDADGAADDEWLGAQWLGRQ</sequence>
<keyword evidence="2" id="KW-0812">Transmembrane</keyword>
<feature type="region of interest" description="Disordered" evidence="1">
    <location>
        <begin position="290"/>
        <end position="318"/>
    </location>
</feature>
<evidence type="ECO:0000256" key="2">
    <source>
        <dbReference type="SAM" id="Phobius"/>
    </source>
</evidence>
<feature type="transmembrane region" description="Helical" evidence="2">
    <location>
        <begin position="546"/>
        <end position="566"/>
    </location>
</feature>
<gene>
    <name evidence="3" type="ORF">KFE25_002365</name>
</gene>
<name>A0A8J5X990_DIALT</name>
<feature type="compositionally biased region" description="Pro residues" evidence="1">
    <location>
        <begin position="757"/>
        <end position="771"/>
    </location>
</feature>
<feature type="region of interest" description="Disordered" evidence="1">
    <location>
        <begin position="755"/>
        <end position="776"/>
    </location>
</feature>
<reference evidence="3" key="1">
    <citation type="submission" date="2021-05" db="EMBL/GenBank/DDBJ databases">
        <title>The genome of the haptophyte Pavlova lutheri (Diacronema luteri, Pavlovales) - a model for lipid biosynthesis in eukaryotic algae.</title>
        <authorList>
            <person name="Hulatt C.J."/>
            <person name="Posewitz M.C."/>
        </authorList>
    </citation>
    <scope>NUCLEOTIDE SEQUENCE</scope>
    <source>
        <strain evidence="3">NIVA-4/92</strain>
    </source>
</reference>
<feature type="transmembrane region" description="Helical" evidence="2">
    <location>
        <begin position="586"/>
        <end position="607"/>
    </location>
</feature>
<keyword evidence="2" id="KW-0472">Membrane</keyword>
<keyword evidence="2" id="KW-1133">Transmembrane helix</keyword>
<dbReference type="EMBL" id="JAGTXO010000027">
    <property type="protein sequence ID" value="KAG8461176.1"/>
    <property type="molecule type" value="Genomic_DNA"/>
</dbReference>
<dbReference type="Proteomes" id="UP000751190">
    <property type="component" value="Unassembled WGS sequence"/>
</dbReference>
<dbReference type="Gene3D" id="3.90.245.10">
    <property type="entry name" value="Ribonucleoside hydrolase-like"/>
    <property type="match status" value="1"/>
</dbReference>